<evidence type="ECO:0000256" key="2">
    <source>
        <dbReference type="SAM" id="Phobius"/>
    </source>
</evidence>
<proteinExistence type="predicted"/>
<evidence type="ECO:0000313" key="3">
    <source>
        <dbReference type="EMBL" id="MBC6466066.1"/>
    </source>
</evidence>
<feature type="transmembrane region" description="Helical" evidence="2">
    <location>
        <begin position="21"/>
        <end position="54"/>
    </location>
</feature>
<keyword evidence="2" id="KW-0472">Membrane</keyword>
<name>A0ABR7LMJ1_9ACTN</name>
<evidence type="ECO:0000313" key="4">
    <source>
        <dbReference type="Proteomes" id="UP000805614"/>
    </source>
</evidence>
<keyword evidence="1" id="KW-0175">Coiled coil</keyword>
<comment type="caution">
    <text evidence="3">The sequence shown here is derived from an EMBL/GenBank/DDBJ whole genome shotgun (WGS) entry which is preliminary data.</text>
</comment>
<gene>
    <name evidence="3" type="ORF">HKK74_11220</name>
</gene>
<evidence type="ECO:0000256" key="1">
    <source>
        <dbReference type="SAM" id="Coils"/>
    </source>
</evidence>
<dbReference type="RefSeq" id="WP_187243068.1">
    <property type="nucleotide sequence ID" value="NZ_BAAAOK010000028.1"/>
</dbReference>
<dbReference type="Proteomes" id="UP000805614">
    <property type="component" value="Unassembled WGS sequence"/>
</dbReference>
<protein>
    <submittedName>
        <fullName evidence="3">Uncharacterized protein</fullName>
    </submittedName>
</protein>
<sequence>MKIPKPVNAAWDWVEGHIRPIALVVVLFIAAGTVLWIPQIAAFVVGVAIGGLVVQMRMAKRLTRLRAEADDLLRENGSLRHEKTVLASGVISSQALLTQRLPVIPDDPEGR</sequence>
<keyword evidence="4" id="KW-1185">Reference proteome</keyword>
<organism evidence="3 4">
    <name type="scientific">Actinomadura alba</name>
    <dbReference type="NCBI Taxonomy" id="406431"/>
    <lineage>
        <taxon>Bacteria</taxon>
        <taxon>Bacillati</taxon>
        <taxon>Actinomycetota</taxon>
        <taxon>Actinomycetes</taxon>
        <taxon>Streptosporangiales</taxon>
        <taxon>Thermomonosporaceae</taxon>
        <taxon>Actinomadura</taxon>
    </lineage>
</organism>
<accession>A0ABR7LMJ1</accession>
<keyword evidence="2" id="KW-0812">Transmembrane</keyword>
<reference evidence="3 4" key="1">
    <citation type="submission" date="2020-06" db="EMBL/GenBank/DDBJ databases">
        <title>Actinomadura xiongansis sp. nov., isolated from soil of Baiyangdian.</title>
        <authorList>
            <person name="Zhang X."/>
        </authorList>
    </citation>
    <scope>NUCLEOTIDE SEQUENCE [LARGE SCALE GENOMIC DNA]</scope>
    <source>
        <strain evidence="3 4">HBUM206468</strain>
    </source>
</reference>
<feature type="coiled-coil region" evidence="1">
    <location>
        <begin position="55"/>
        <end position="82"/>
    </location>
</feature>
<keyword evidence="2" id="KW-1133">Transmembrane helix</keyword>
<dbReference type="EMBL" id="JABVEC010000006">
    <property type="protein sequence ID" value="MBC6466066.1"/>
    <property type="molecule type" value="Genomic_DNA"/>
</dbReference>